<reference evidence="2 5" key="1">
    <citation type="submission" date="2021-01" db="EMBL/GenBank/DDBJ databases">
        <title>Sequencing the genomes of 1000 actinobacteria strains.</title>
        <authorList>
            <person name="Klenk H.-P."/>
        </authorList>
    </citation>
    <scope>NUCLEOTIDE SEQUENCE [LARGE SCALE GENOMIC DNA]</scope>
    <source>
        <strain evidence="2 5">DSM 44581</strain>
    </source>
</reference>
<dbReference type="GO" id="GO:0003677">
    <property type="term" value="F:DNA binding"/>
    <property type="evidence" value="ECO:0007669"/>
    <property type="project" value="UniProtKB-KW"/>
</dbReference>
<evidence type="ECO:0000256" key="1">
    <source>
        <dbReference type="SAM" id="MobiDB-lite"/>
    </source>
</evidence>
<reference evidence="3" key="2">
    <citation type="submission" date="2021-04" db="EMBL/GenBank/DDBJ databases">
        <title>Saccharothrix algeriensis WGS.</title>
        <authorList>
            <person name="Stuskova K."/>
            <person name="Hakalova E."/>
            <person name="Tebbal A.B."/>
            <person name="Eichmeier A."/>
        </authorList>
    </citation>
    <scope>NUCLEOTIDE SEQUENCE</scope>
    <source>
        <strain evidence="3">NRRL B-24137</strain>
    </source>
</reference>
<organism evidence="3 4">
    <name type="scientific">Saccharothrix algeriensis</name>
    <dbReference type="NCBI Taxonomy" id="173560"/>
    <lineage>
        <taxon>Bacteria</taxon>
        <taxon>Bacillati</taxon>
        <taxon>Actinomycetota</taxon>
        <taxon>Actinomycetes</taxon>
        <taxon>Pseudonocardiales</taxon>
        <taxon>Pseudonocardiaceae</taxon>
        <taxon>Saccharothrix</taxon>
    </lineage>
</organism>
<gene>
    <name evidence="3" type="ORF">J7S33_03490</name>
    <name evidence="2" type="ORF">JOE68_000656</name>
</gene>
<sequence length="166" mass="18179">MKTPDEWMREFEAKIADAQRKAAAVQEGLASAQGSATSKDGSISVTVAPNGALTDLRFTADVMRRSHTQLAAEVVAVAREAQRAAAVQVAETFGAIEGTDSETYRVITEYLPEPVEDEPERPRYAFEQELDGPAARSDPPPRRSAPPRPVDDDDRDFSSESIFRNQ</sequence>
<protein>
    <submittedName>
        <fullName evidence="2">DNA-binding protein YbaB</fullName>
    </submittedName>
    <submittedName>
        <fullName evidence="3">YbaB/EbfC family nucleoid-associated protein</fullName>
    </submittedName>
</protein>
<proteinExistence type="predicted"/>
<keyword evidence="5" id="KW-1185">Reference proteome</keyword>
<evidence type="ECO:0000313" key="4">
    <source>
        <dbReference type="Proteomes" id="UP000671828"/>
    </source>
</evidence>
<evidence type="ECO:0000313" key="5">
    <source>
        <dbReference type="Proteomes" id="UP001195724"/>
    </source>
</evidence>
<dbReference type="EMBL" id="JAFBCL010000001">
    <property type="protein sequence ID" value="MBM7809791.1"/>
    <property type="molecule type" value="Genomic_DNA"/>
</dbReference>
<evidence type="ECO:0000313" key="3">
    <source>
        <dbReference type="EMBL" id="QTR04067.1"/>
    </source>
</evidence>
<dbReference type="Proteomes" id="UP000671828">
    <property type="component" value="Chromosome"/>
</dbReference>
<feature type="region of interest" description="Disordered" evidence="1">
    <location>
        <begin position="112"/>
        <end position="166"/>
    </location>
</feature>
<accession>A0A8T8I082</accession>
<dbReference type="InterPro" id="IPR004401">
    <property type="entry name" value="YbaB/EbfC"/>
</dbReference>
<keyword evidence="2" id="KW-0238">DNA-binding</keyword>
<evidence type="ECO:0000313" key="2">
    <source>
        <dbReference type="EMBL" id="MBM7809791.1"/>
    </source>
</evidence>
<dbReference type="Pfam" id="PF02575">
    <property type="entry name" value="YbaB_DNA_bd"/>
    <property type="match status" value="1"/>
</dbReference>
<dbReference type="Gene3D" id="3.30.1310.10">
    <property type="entry name" value="Nucleoid-associated protein YbaB-like domain"/>
    <property type="match status" value="1"/>
</dbReference>
<dbReference type="RefSeq" id="WP_204840851.1">
    <property type="nucleotide sequence ID" value="NZ_JAFBCL010000001.1"/>
</dbReference>
<dbReference type="AlphaFoldDB" id="A0A8T8I082"/>
<name>A0A8T8I082_9PSEU</name>
<dbReference type="Proteomes" id="UP001195724">
    <property type="component" value="Unassembled WGS sequence"/>
</dbReference>
<dbReference type="EMBL" id="CP072788">
    <property type="protein sequence ID" value="QTR04067.1"/>
    <property type="molecule type" value="Genomic_DNA"/>
</dbReference>
<dbReference type="SUPFAM" id="SSF82607">
    <property type="entry name" value="YbaB-like"/>
    <property type="match status" value="1"/>
</dbReference>
<dbReference type="InterPro" id="IPR036894">
    <property type="entry name" value="YbaB-like_sf"/>
</dbReference>